<keyword evidence="3" id="KW-1185">Reference proteome</keyword>
<dbReference type="AlphaFoldDB" id="A0A2M9BG70"/>
<dbReference type="Pfam" id="PF11578">
    <property type="entry name" value="DUF3237"/>
    <property type="match status" value="2"/>
</dbReference>
<reference evidence="2 3" key="1">
    <citation type="submission" date="2017-11" db="EMBL/GenBank/DDBJ databases">
        <title>Genomic Encyclopedia of Archaeal and Bacterial Type Strains, Phase II (KMG-II): From Individual Species to Whole Genera.</title>
        <authorList>
            <person name="Goeker M."/>
        </authorList>
    </citation>
    <scope>NUCLEOTIDE SEQUENCE [LARGE SCALE GENOMIC DNA]</scope>
    <source>
        <strain evidence="2 3">DSM 27763</strain>
    </source>
</reference>
<comment type="caution">
    <text evidence="2">The sequence shown here is derived from an EMBL/GenBank/DDBJ whole genome shotgun (WGS) entry which is preliminary data.</text>
</comment>
<dbReference type="EMBL" id="PGEZ01000001">
    <property type="protein sequence ID" value="PJJ56931.1"/>
    <property type="molecule type" value="Genomic_DNA"/>
</dbReference>
<dbReference type="InterPro" id="IPR020915">
    <property type="entry name" value="UPF0311"/>
</dbReference>
<accession>A0A2M9BG70</accession>
<gene>
    <name evidence="2" type="ORF">CLV56_1149</name>
</gene>
<dbReference type="Gene3D" id="2.40.160.20">
    <property type="match status" value="1"/>
</dbReference>
<proteinExistence type="inferred from homology"/>
<evidence type="ECO:0000313" key="2">
    <source>
        <dbReference type="EMBL" id="PJJ56931.1"/>
    </source>
</evidence>
<dbReference type="RefSeq" id="WP_100414518.1">
    <property type="nucleotide sequence ID" value="NZ_PGEZ01000001.1"/>
</dbReference>
<dbReference type="PANTHER" id="PTHR37315:SF1">
    <property type="entry name" value="UPF0311 PROTEIN BLR7842"/>
    <property type="match status" value="1"/>
</dbReference>
<dbReference type="HAMAP" id="MF_00775">
    <property type="entry name" value="UPF0311"/>
    <property type="match status" value="1"/>
</dbReference>
<comment type="similarity">
    <text evidence="1">Belongs to the UPF0311 family.</text>
</comment>
<evidence type="ECO:0000256" key="1">
    <source>
        <dbReference type="HAMAP-Rule" id="MF_00775"/>
    </source>
</evidence>
<dbReference type="Proteomes" id="UP000230842">
    <property type="component" value="Unassembled WGS sequence"/>
</dbReference>
<organism evidence="2 3">
    <name type="scientific">Mumia flava</name>
    <dbReference type="NCBI Taxonomy" id="1348852"/>
    <lineage>
        <taxon>Bacteria</taxon>
        <taxon>Bacillati</taxon>
        <taxon>Actinomycetota</taxon>
        <taxon>Actinomycetes</taxon>
        <taxon>Propionibacteriales</taxon>
        <taxon>Nocardioidaceae</taxon>
        <taxon>Mumia</taxon>
    </lineage>
</organism>
<dbReference type="PANTHER" id="PTHR37315">
    <property type="entry name" value="UPF0311 PROTEIN BLR7842"/>
    <property type="match status" value="1"/>
</dbReference>
<name>A0A2M9BG70_9ACTN</name>
<protein>
    <recommendedName>
        <fullName evidence="1">UPF0311 protein CLV56_1149</fullName>
    </recommendedName>
</protein>
<dbReference type="OrthoDB" id="3368702at2"/>
<evidence type="ECO:0000313" key="3">
    <source>
        <dbReference type="Proteomes" id="UP000230842"/>
    </source>
</evidence>
<sequence length="148" mass="16055">MTAPTIHPDPRIRDVAPFSTALLFDIVVDLEQPLSFGRGPQGRRILFGAAGGSFVGPRMRGTVSPGGGDWTTFDDDGTMRLDVRLALVTDDGARILATYHGVRAGDYFRTVVRFETGAEPYAWLNEVVALGSGYLVDDGVAYRVEHVL</sequence>